<dbReference type="Proteomes" id="UP001066276">
    <property type="component" value="Chromosome 5"/>
</dbReference>
<proteinExistence type="predicted"/>
<name>A0AAV7R4U4_PLEWA</name>
<dbReference type="EMBL" id="JANPWB010000009">
    <property type="protein sequence ID" value="KAJ1147263.1"/>
    <property type="molecule type" value="Genomic_DNA"/>
</dbReference>
<comment type="caution">
    <text evidence="1">The sequence shown here is derived from an EMBL/GenBank/DDBJ whole genome shotgun (WGS) entry which is preliminary data.</text>
</comment>
<accession>A0AAV7R4U4</accession>
<reference evidence="1" key="1">
    <citation type="journal article" date="2022" name="bioRxiv">
        <title>Sequencing and chromosome-scale assembly of the giantPleurodeles waltlgenome.</title>
        <authorList>
            <person name="Brown T."/>
            <person name="Elewa A."/>
            <person name="Iarovenko S."/>
            <person name="Subramanian E."/>
            <person name="Araus A.J."/>
            <person name="Petzold A."/>
            <person name="Susuki M."/>
            <person name="Suzuki K.-i.T."/>
            <person name="Hayashi T."/>
            <person name="Toyoda A."/>
            <person name="Oliveira C."/>
            <person name="Osipova E."/>
            <person name="Leigh N.D."/>
            <person name="Simon A."/>
            <person name="Yun M.H."/>
        </authorList>
    </citation>
    <scope>NUCLEOTIDE SEQUENCE</scope>
    <source>
        <strain evidence="1">20211129_DDA</strain>
        <tissue evidence="1">Liver</tissue>
    </source>
</reference>
<organism evidence="1 2">
    <name type="scientific">Pleurodeles waltl</name>
    <name type="common">Iberian ribbed newt</name>
    <dbReference type="NCBI Taxonomy" id="8319"/>
    <lineage>
        <taxon>Eukaryota</taxon>
        <taxon>Metazoa</taxon>
        <taxon>Chordata</taxon>
        <taxon>Craniata</taxon>
        <taxon>Vertebrata</taxon>
        <taxon>Euteleostomi</taxon>
        <taxon>Amphibia</taxon>
        <taxon>Batrachia</taxon>
        <taxon>Caudata</taxon>
        <taxon>Salamandroidea</taxon>
        <taxon>Salamandridae</taxon>
        <taxon>Pleurodelinae</taxon>
        <taxon>Pleurodeles</taxon>
    </lineage>
</organism>
<dbReference type="AlphaFoldDB" id="A0AAV7R4U4"/>
<evidence type="ECO:0000313" key="2">
    <source>
        <dbReference type="Proteomes" id="UP001066276"/>
    </source>
</evidence>
<gene>
    <name evidence="1" type="ORF">NDU88_000144</name>
</gene>
<sequence length="242" mass="27743">MGLEANGLIFGDSFVKELSKYVATFASIDKAQSSMQKIFHSHDFGRAGKRRSRFADRFTHRGVVNQTRGSTSYQQEFKPQFYPQRNRSFRRGYRSRGFQNSGPIHYRALQRLKIHLREGFGYEDLVSLDHDSRIKLQWWLDHLDTWKGRAIFSTAPDLVLESDASRTGWGARCAQFSTGGLWSKEELSLHINCLEILAGSFAIQTFAKDKLGVERIGQLICIGLRFPLNMFELTINQSVNIL</sequence>
<dbReference type="CDD" id="cd09275">
    <property type="entry name" value="RNase_HI_RT_DIRS1"/>
    <property type="match status" value="1"/>
</dbReference>
<protein>
    <submittedName>
        <fullName evidence="1">Uncharacterized protein</fullName>
    </submittedName>
</protein>
<evidence type="ECO:0000313" key="1">
    <source>
        <dbReference type="EMBL" id="KAJ1147263.1"/>
    </source>
</evidence>
<keyword evidence="2" id="KW-1185">Reference proteome</keyword>